<evidence type="ECO:0000256" key="2">
    <source>
        <dbReference type="ARBA" id="ARBA00005510"/>
    </source>
</evidence>
<name>A0A9E7I5X5_9LILI</name>
<feature type="compositionally biased region" description="Basic and acidic residues" evidence="6">
    <location>
        <begin position="221"/>
        <end position="235"/>
    </location>
</feature>
<dbReference type="Pfam" id="PF00010">
    <property type="entry name" value="HLH"/>
    <property type="match status" value="1"/>
</dbReference>
<evidence type="ECO:0000313" key="9">
    <source>
        <dbReference type="Proteomes" id="UP001055439"/>
    </source>
</evidence>
<keyword evidence="5" id="KW-0539">Nucleus</keyword>
<protein>
    <recommendedName>
        <fullName evidence="7">BHLH domain-containing protein</fullName>
    </recommendedName>
</protein>
<evidence type="ECO:0000256" key="1">
    <source>
        <dbReference type="ARBA" id="ARBA00004123"/>
    </source>
</evidence>
<keyword evidence="9" id="KW-1185">Reference proteome</keyword>
<dbReference type="OrthoDB" id="775589at2759"/>
<comment type="similarity">
    <text evidence="2">Belongs to the bHLH protein family.</text>
</comment>
<comment type="subcellular location">
    <subcellularLocation>
        <location evidence="1">Nucleus</location>
    </subcellularLocation>
</comment>
<dbReference type="GO" id="GO:0005634">
    <property type="term" value="C:nucleus"/>
    <property type="evidence" value="ECO:0007669"/>
    <property type="project" value="UniProtKB-SubCell"/>
</dbReference>
<dbReference type="Proteomes" id="UP001055439">
    <property type="component" value="Chromosome 9"/>
</dbReference>
<proteinExistence type="inferred from homology"/>
<dbReference type="InterPro" id="IPR011598">
    <property type="entry name" value="bHLH_dom"/>
</dbReference>
<dbReference type="SMART" id="SM00353">
    <property type="entry name" value="HLH"/>
    <property type="match status" value="1"/>
</dbReference>
<keyword evidence="3" id="KW-0805">Transcription regulation</keyword>
<dbReference type="FunFam" id="4.10.280.10:FF:000002">
    <property type="entry name" value="Basic helix-loop-helix transcription factor"/>
    <property type="match status" value="1"/>
</dbReference>
<dbReference type="InterPro" id="IPR036638">
    <property type="entry name" value="HLH_DNA-bd_sf"/>
</dbReference>
<dbReference type="EMBL" id="CP097511">
    <property type="protein sequence ID" value="URE46750.1"/>
    <property type="molecule type" value="Genomic_DNA"/>
</dbReference>
<evidence type="ECO:0000256" key="4">
    <source>
        <dbReference type="ARBA" id="ARBA00023163"/>
    </source>
</evidence>
<reference evidence="8" key="1">
    <citation type="submission" date="2022-05" db="EMBL/GenBank/DDBJ databases">
        <title>The Musa troglodytarum L. genome provides insights into the mechanism of non-climacteric behaviour and enrichment of carotenoids.</title>
        <authorList>
            <person name="Wang J."/>
        </authorList>
    </citation>
    <scope>NUCLEOTIDE SEQUENCE</scope>
    <source>
        <tissue evidence="8">Leaf</tissue>
    </source>
</reference>
<dbReference type="AlphaFoldDB" id="A0A9E7I5X5"/>
<gene>
    <name evidence="8" type="ORF">MUK42_04705</name>
</gene>
<keyword evidence="4" id="KW-0804">Transcription</keyword>
<evidence type="ECO:0000256" key="5">
    <source>
        <dbReference type="ARBA" id="ARBA00023242"/>
    </source>
</evidence>
<dbReference type="PROSITE" id="PS50888">
    <property type="entry name" value="BHLH"/>
    <property type="match status" value="1"/>
</dbReference>
<evidence type="ECO:0000256" key="3">
    <source>
        <dbReference type="ARBA" id="ARBA00023015"/>
    </source>
</evidence>
<dbReference type="InterPro" id="IPR024097">
    <property type="entry name" value="bHLH_ZIP_TF"/>
</dbReference>
<feature type="region of interest" description="Disordered" evidence="6">
    <location>
        <begin position="153"/>
        <end position="252"/>
    </location>
</feature>
<dbReference type="PANTHER" id="PTHR12565:SF184">
    <property type="entry name" value="BHLH TRANSCRIPTION FACTOR"/>
    <property type="match status" value="1"/>
</dbReference>
<dbReference type="CDD" id="cd18919">
    <property type="entry name" value="bHLH_AtBPE_like"/>
    <property type="match status" value="1"/>
</dbReference>
<feature type="domain" description="BHLH" evidence="7">
    <location>
        <begin position="264"/>
        <end position="314"/>
    </location>
</feature>
<dbReference type="GO" id="GO:0046983">
    <property type="term" value="F:protein dimerization activity"/>
    <property type="evidence" value="ECO:0007669"/>
    <property type="project" value="InterPro"/>
</dbReference>
<dbReference type="PANTHER" id="PTHR12565">
    <property type="entry name" value="STEROL REGULATORY ELEMENT-BINDING PROTEIN"/>
    <property type="match status" value="1"/>
</dbReference>
<organism evidence="8 9">
    <name type="scientific">Musa troglodytarum</name>
    <name type="common">fe'i banana</name>
    <dbReference type="NCBI Taxonomy" id="320322"/>
    <lineage>
        <taxon>Eukaryota</taxon>
        <taxon>Viridiplantae</taxon>
        <taxon>Streptophyta</taxon>
        <taxon>Embryophyta</taxon>
        <taxon>Tracheophyta</taxon>
        <taxon>Spermatophyta</taxon>
        <taxon>Magnoliopsida</taxon>
        <taxon>Liliopsida</taxon>
        <taxon>Zingiberales</taxon>
        <taxon>Musaceae</taxon>
        <taxon>Musa</taxon>
    </lineage>
</organism>
<dbReference type="GO" id="GO:0003700">
    <property type="term" value="F:DNA-binding transcription factor activity"/>
    <property type="evidence" value="ECO:0007669"/>
    <property type="project" value="TreeGrafter"/>
</dbReference>
<evidence type="ECO:0000256" key="6">
    <source>
        <dbReference type="SAM" id="MobiDB-lite"/>
    </source>
</evidence>
<sequence length="520" mass="56439">MYCGLPDQLPSCLLDLNWDQTMDTAGHFESALSSIAPSSQPSGSPASAHGVAFHKLIGGSQSIGNSSDGTWPRSHHVGVRLNSLPKPNPSVLGHIRHLQPEATGGVAVSTRLDQFCSFGGPNYGHPAPQFGLLDTLQMELPLRLNVNNGELMNAREESSLSDPTTRGGSSGGAARSNSKKRKAPPTDKVNGGAILATSAMDPPKVAKEEDSDAKRRRSMVKNRDENDAVKPKAEQNDGCSSNGNAAEATEPPKDYIHVRARRGQATDSHSLAERVRREKISQRMKLLQDLVPGCNKVTGKAVMLDEIIIYVQSLQRQVEFLSMKLATVNPHLDFNNLSNLLPKDVHQTCGAMPNSVYSLEASGVTPPYINQPSLHCILPNGMEIDRSADLLGSTLHQNVNTHQPLLAGFANSPSQLGNFWEDGLQNVSQMDIGHNYCESSEFINGTLEHLYIATLEENRAEGLELTVVRSEQIAVSFLINSLEATNTYISILFLSSSMEVEVQVLVPHQQRGDTKCQDTN</sequence>
<dbReference type="SUPFAM" id="SSF47459">
    <property type="entry name" value="HLH, helix-loop-helix DNA-binding domain"/>
    <property type="match status" value="1"/>
</dbReference>
<dbReference type="Gene3D" id="4.10.280.10">
    <property type="entry name" value="Helix-loop-helix DNA-binding domain"/>
    <property type="match status" value="1"/>
</dbReference>
<evidence type="ECO:0000259" key="7">
    <source>
        <dbReference type="PROSITE" id="PS50888"/>
    </source>
</evidence>
<evidence type="ECO:0000313" key="8">
    <source>
        <dbReference type="EMBL" id="URE46750.1"/>
    </source>
</evidence>
<accession>A0A9E7I5X5</accession>